<feature type="region of interest" description="Disordered" evidence="1">
    <location>
        <begin position="1"/>
        <end position="20"/>
    </location>
</feature>
<proteinExistence type="predicted"/>
<name>A0AA39HZH1_9BILA</name>
<reference evidence="2" key="1">
    <citation type="submission" date="2023-06" db="EMBL/GenBank/DDBJ databases">
        <title>Genomic analysis of the entomopathogenic nematode Steinernema hermaphroditum.</title>
        <authorList>
            <person name="Schwarz E.M."/>
            <person name="Heppert J.K."/>
            <person name="Baniya A."/>
            <person name="Schwartz H.T."/>
            <person name="Tan C.-H."/>
            <person name="Antoshechkin I."/>
            <person name="Sternberg P.W."/>
            <person name="Goodrich-Blair H."/>
            <person name="Dillman A.R."/>
        </authorList>
    </citation>
    <scope>NUCLEOTIDE SEQUENCE</scope>
    <source>
        <strain evidence="2">PS9179</strain>
        <tissue evidence="2">Whole animal</tissue>
    </source>
</reference>
<accession>A0AA39HZH1</accession>
<organism evidence="2 3">
    <name type="scientific">Steinernema hermaphroditum</name>
    <dbReference type="NCBI Taxonomy" id="289476"/>
    <lineage>
        <taxon>Eukaryota</taxon>
        <taxon>Metazoa</taxon>
        <taxon>Ecdysozoa</taxon>
        <taxon>Nematoda</taxon>
        <taxon>Chromadorea</taxon>
        <taxon>Rhabditida</taxon>
        <taxon>Tylenchina</taxon>
        <taxon>Panagrolaimomorpha</taxon>
        <taxon>Strongyloidoidea</taxon>
        <taxon>Steinernematidae</taxon>
        <taxon>Steinernema</taxon>
    </lineage>
</organism>
<feature type="region of interest" description="Disordered" evidence="1">
    <location>
        <begin position="107"/>
        <end position="132"/>
    </location>
</feature>
<feature type="region of interest" description="Disordered" evidence="1">
    <location>
        <begin position="187"/>
        <end position="207"/>
    </location>
</feature>
<comment type="caution">
    <text evidence="2">The sequence shown here is derived from an EMBL/GenBank/DDBJ whole genome shotgun (WGS) entry which is preliminary data.</text>
</comment>
<keyword evidence="3" id="KW-1185">Reference proteome</keyword>
<evidence type="ECO:0000256" key="1">
    <source>
        <dbReference type="SAM" id="MobiDB-lite"/>
    </source>
</evidence>
<dbReference type="EMBL" id="JAUCMV010000002">
    <property type="protein sequence ID" value="KAK0414996.1"/>
    <property type="molecule type" value="Genomic_DNA"/>
</dbReference>
<gene>
    <name evidence="2" type="ORF">QR680_011722</name>
</gene>
<evidence type="ECO:0000313" key="2">
    <source>
        <dbReference type="EMBL" id="KAK0414996.1"/>
    </source>
</evidence>
<dbReference type="Proteomes" id="UP001175271">
    <property type="component" value="Unassembled WGS sequence"/>
</dbReference>
<protein>
    <submittedName>
        <fullName evidence="2">Uncharacterized protein</fullName>
    </submittedName>
</protein>
<sequence length="207" mass="23238">MIGGASPMPTSASPADRAPPVRACSPQVQFTVSVMQLLSQAVLVAIVGRLATSTTVVERLFGFVLLTASLAYGLMWAKLHSGSLTRRRRASFFEANILNTYQPRARTHGHLFQPDPPTPVPNEQRAEATQSKSEFNLMREKHYANEYQYMQKTAKEIDEMSKNGNYVLPKTADSQIKVEDPVMIEFKEKAEEEDDEDRNIGSYRQDL</sequence>
<evidence type="ECO:0000313" key="3">
    <source>
        <dbReference type="Proteomes" id="UP001175271"/>
    </source>
</evidence>
<dbReference type="AlphaFoldDB" id="A0AA39HZH1"/>